<dbReference type="Pfam" id="PF13530">
    <property type="entry name" value="SCP2_2"/>
    <property type="match status" value="1"/>
</dbReference>
<dbReference type="Proteomes" id="UP000030647">
    <property type="component" value="Unassembled WGS sequence"/>
</dbReference>
<sequence length="404" mass="45339">MPAGFSIGMNVRRETMTDYRLHGPEAREQFYQLYLYAFNRQDSPQRREYFFQRYDHGWIYGLQDGGQLVSGLYSLPFTVNFHGVDFRMNGIGDVMSAPEFSGRGGAGTLLKASLAEMAKKHVTLAYLAPFSYEYYRRFGYEQVFNKMQYTLAGSAVPSFHALGGGTVTRQPLRAALPVLMPVYAAQADHLRGGVVRESWWWDHLALANNWDAALYRDPDGKLQGYMLYDRNGSTLTVQEWWAPSQAAWTHLMAFLLRHGNTFPTLRFIDQDSRYRGDWLPNPYALTAETLPFMMARIVDLADFFGRYPWTGELAAPVTVAVTDPVLPANQGVWTLTTAGVTRTTADPDAAADLHLSIQQLTKALFGTTTLISILTSGRGTGDADAAARLDAVLHHELPMLNDYF</sequence>
<dbReference type="Pfam" id="PF13527">
    <property type="entry name" value="Acetyltransf_9"/>
    <property type="match status" value="1"/>
</dbReference>
<keyword evidence="3" id="KW-1185">Reference proteome</keyword>
<dbReference type="EMBL" id="KI271594">
    <property type="protein sequence ID" value="ERL64663.1"/>
    <property type="molecule type" value="Genomic_DNA"/>
</dbReference>
<dbReference type="InterPro" id="IPR025559">
    <property type="entry name" value="Eis_dom"/>
</dbReference>
<dbReference type="PROSITE" id="PS51186">
    <property type="entry name" value="GNAT"/>
    <property type="match status" value="1"/>
</dbReference>
<dbReference type="HOGENOM" id="CLU_050659_1_1_9"/>
<gene>
    <name evidence="2" type="ORF">L248_0720</name>
</gene>
<dbReference type="AlphaFoldDB" id="U4TRY8"/>
<dbReference type="InterPro" id="IPR000182">
    <property type="entry name" value="GNAT_dom"/>
</dbReference>
<dbReference type="Pfam" id="PF17668">
    <property type="entry name" value="Acetyltransf_17"/>
    <property type="match status" value="1"/>
</dbReference>
<proteinExistence type="predicted"/>
<dbReference type="InterPro" id="IPR051554">
    <property type="entry name" value="Acetyltransferase_Eis"/>
</dbReference>
<evidence type="ECO:0000259" key="1">
    <source>
        <dbReference type="PROSITE" id="PS51186"/>
    </source>
</evidence>
<accession>U4TRY8</accession>
<organism evidence="2 3">
    <name type="scientific">Schleiferilactobacillus shenzhenensis LY-73</name>
    <dbReference type="NCBI Taxonomy" id="1231336"/>
    <lineage>
        <taxon>Bacteria</taxon>
        <taxon>Bacillati</taxon>
        <taxon>Bacillota</taxon>
        <taxon>Bacilli</taxon>
        <taxon>Lactobacillales</taxon>
        <taxon>Lactobacillaceae</taxon>
        <taxon>Schleiferilactobacillus</taxon>
    </lineage>
</organism>
<reference evidence="3" key="1">
    <citation type="journal article" date="2013" name="Genome Announc.">
        <title>Whole-Genome Sequencing of Lactobacillus shenzhenensis Strain LY-73T.</title>
        <authorList>
            <person name="Lin Z."/>
            <person name="Liu Z."/>
            <person name="Yang R."/>
            <person name="Zou Y."/>
            <person name="Wan D."/>
            <person name="Chen J."/>
            <person name="Guo M."/>
            <person name="Zhao J."/>
            <person name="Fang C."/>
            <person name="Yang R."/>
            <person name="Liu F."/>
        </authorList>
    </citation>
    <scope>NUCLEOTIDE SEQUENCE [LARGE SCALE GENOMIC DNA]</scope>
    <source>
        <strain evidence="3">LY-73</strain>
    </source>
</reference>
<protein>
    <recommendedName>
        <fullName evidence="1">N-acetyltransferase domain-containing protein</fullName>
    </recommendedName>
</protein>
<dbReference type="GO" id="GO:0034069">
    <property type="term" value="F:aminoglycoside N-acetyltransferase activity"/>
    <property type="evidence" value="ECO:0007669"/>
    <property type="project" value="TreeGrafter"/>
</dbReference>
<dbReference type="SUPFAM" id="SSF55718">
    <property type="entry name" value="SCP-like"/>
    <property type="match status" value="1"/>
</dbReference>
<dbReference type="InterPro" id="IPR036527">
    <property type="entry name" value="SCP2_sterol-bd_dom_sf"/>
</dbReference>
<feature type="domain" description="N-acetyltransferase" evidence="1">
    <location>
        <begin position="17"/>
        <end position="163"/>
    </location>
</feature>
<dbReference type="STRING" id="1231336.L248_0720"/>
<dbReference type="PANTHER" id="PTHR37817:SF1">
    <property type="entry name" value="N-ACETYLTRANSFERASE EIS"/>
    <property type="match status" value="1"/>
</dbReference>
<name>U4TRY8_9LACO</name>
<dbReference type="InterPro" id="IPR041380">
    <property type="entry name" value="Acetyltransf_17"/>
</dbReference>
<dbReference type="InterPro" id="IPR016181">
    <property type="entry name" value="Acyl_CoA_acyltransferase"/>
</dbReference>
<dbReference type="GO" id="GO:0030649">
    <property type="term" value="P:aminoglycoside antibiotic catabolic process"/>
    <property type="evidence" value="ECO:0007669"/>
    <property type="project" value="TreeGrafter"/>
</dbReference>
<evidence type="ECO:0000313" key="2">
    <source>
        <dbReference type="EMBL" id="ERL64663.1"/>
    </source>
</evidence>
<dbReference type="Gene3D" id="3.30.1050.10">
    <property type="entry name" value="SCP2 sterol-binding domain"/>
    <property type="match status" value="1"/>
</dbReference>
<dbReference type="Gene3D" id="3.40.630.30">
    <property type="match status" value="2"/>
</dbReference>
<evidence type="ECO:0000313" key="3">
    <source>
        <dbReference type="Proteomes" id="UP000030647"/>
    </source>
</evidence>
<dbReference type="eggNOG" id="COG4552">
    <property type="taxonomic scope" value="Bacteria"/>
</dbReference>
<dbReference type="PANTHER" id="PTHR37817">
    <property type="entry name" value="N-ACETYLTRANSFERASE EIS"/>
    <property type="match status" value="1"/>
</dbReference>
<dbReference type="SUPFAM" id="SSF55729">
    <property type="entry name" value="Acyl-CoA N-acyltransferases (Nat)"/>
    <property type="match status" value="1"/>
</dbReference>